<name>A0A2Z7ANX1_9LAMI</name>
<gene>
    <name evidence="1" type="ORF">F511_40965</name>
</gene>
<organism evidence="1 2">
    <name type="scientific">Dorcoceras hygrometricum</name>
    <dbReference type="NCBI Taxonomy" id="472368"/>
    <lineage>
        <taxon>Eukaryota</taxon>
        <taxon>Viridiplantae</taxon>
        <taxon>Streptophyta</taxon>
        <taxon>Embryophyta</taxon>
        <taxon>Tracheophyta</taxon>
        <taxon>Spermatophyta</taxon>
        <taxon>Magnoliopsida</taxon>
        <taxon>eudicotyledons</taxon>
        <taxon>Gunneridae</taxon>
        <taxon>Pentapetalae</taxon>
        <taxon>asterids</taxon>
        <taxon>lamiids</taxon>
        <taxon>Lamiales</taxon>
        <taxon>Gesneriaceae</taxon>
        <taxon>Didymocarpoideae</taxon>
        <taxon>Trichosporeae</taxon>
        <taxon>Loxocarpinae</taxon>
        <taxon>Dorcoceras</taxon>
    </lineage>
</organism>
<accession>A0A2Z7ANX1</accession>
<keyword evidence="2" id="KW-1185">Reference proteome</keyword>
<evidence type="ECO:0000313" key="1">
    <source>
        <dbReference type="EMBL" id="KZV20832.1"/>
    </source>
</evidence>
<sequence length="74" mass="7558">MAGHRARLSRTVARGTCCPPARGVHASGRPRAQLLLAGLRAACGSVPHAVQAAGAAVQSPSSELEAGYDTVFDF</sequence>
<protein>
    <submittedName>
        <fullName evidence="1">Uncharacterized protein</fullName>
    </submittedName>
</protein>
<proteinExistence type="predicted"/>
<dbReference type="EMBL" id="KV015138">
    <property type="protein sequence ID" value="KZV20832.1"/>
    <property type="molecule type" value="Genomic_DNA"/>
</dbReference>
<evidence type="ECO:0000313" key="2">
    <source>
        <dbReference type="Proteomes" id="UP000250235"/>
    </source>
</evidence>
<dbReference type="Proteomes" id="UP000250235">
    <property type="component" value="Unassembled WGS sequence"/>
</dbReference>
<reference evidence="1 2" key="1">
    <citation type="journal article" date="2015" name="Proc. Natl. Acad. Sci. U.S.A.">
        <title>The resurrection genome of Boea hygrometrica: A blueprint for survival of dehydration.</title>
        <authorList>
            <person name="Xiao L."/>
            <person name="Yang G."/>
            <person name="Zhang L."/>
            <person name="Yang X."/>
            <person name="Zhao S."/>
            <person name="Ji Z."/>
            <person name="Zhou Q."/>
            <person name="Hu M."/>
            <person name="Wang Y."/>
            <person name="Chen M."/>
            <person name="Xu Y."/>
            <person name="Jin H."/>
            <person name="Xiao X."/>
            <person name="Hu G."/>
            <person name="Bao F."/>
            <person name="Hu Y."/>
            <person name="Wan P."/>
            <person name="Li L."/>
            <person name="Deng X."/>
            <person name="Kuang T."/>
            <person name="Xiang C."/>
            <person name="Zhu J.K."/>
            <person name="Oliver M.J."/>
            <person name="He Y."/>
        </authorList>
    </citation>
    <scope>NUCLEOTIDE SEQUENCE [LARGE SCALE GENOMIC DNA]</scope>
    <source>
        <strain evidence="2">cv. XS01</strain>
    </source>
</reference>
<dbReference type="AlphaFoldDB" id="A0A2Z7ANX1"/>